<name>A0ABM8GV36_9MICO</name>
<reference evidence="2" key="1">
    <citation type="journal article" date="2014" name="Int. J. Syst. Evol. Microbiol.">
        <title>Complete genome of a new Firmicutes species belonging to the dominant human colonic microbiota ('Ruminococcus bicirculans') reveals two chromosomes and a selective capacity to utilize plant glucans.</title>
        <authorList>
            <consortium name="NISC Comparative Sequencing Program"/>
            <person name="Wegmann U."/>
            <person name="Louis P."/>
            <person name="Goesmann A."/>
            <person name="Henrissat B."/>
            <person name="Duncan S.H."/>
            <person name="Flint H.J."/>
        </authorList>
    </citation>
    <scope>NUCLEOTIDE SEQUENCE</scope>
    <source>
        <strain evidence="2">NBRC 108728</strain>
    </source>
</reference>
<accession>A0ABM8GV36</accession>
<dbReference type="EMBL" id="AP027733">
    <property type="protein sequence ID" value="BDZ52905.1"/>
    <property type="molecule type" value="Genomic_DNA"/>
</dbReference>
<gene>
    <name evidence="2" type="ORF">GCM10025867_45790</name>
    <name evidence="3" type="ORF">GCM10025867_51460</name>
</gene>
<evidence type="ECO:0000313" key="3">
    <source>
        <dbReference type="EMBL" id="BDZ52905.1"/>
    </source>
</evidence>
<evidence type="ECO:0000313" key="4">
    <source>
        <dbReference type="Proteomes" id="UP001321486"/>
    </source>
</evidence>
<proteinExistence type="predicted"/>
<keyword evidence="4" id="KW-1185">Reference proteome</keyword>
<protein>
    <submittedName>
        <fullName evidence="2">Uncharacterized protein</fullName>
    </submittedName>
</protein>
<dbReference type="Proteomes" id="UP001321486">
    <property type="component" value="Plasmid pNBRC108728a"/>
</dbReference>
<evidence type="ECO:0000313" key="2">
    <source>
        <dbReference type="EMBL" id="BDZ52338.1"/>
    </source>
</evidence>
<organism evidence="2 4">
    <name type="scientific">Frondihabitans sucicola</name>
    <dbReference type="NCBI Taxonomy" id="1268041"/>
    <lineage>
        <taxon>Bacteria</taxon>
        <taxon>Bacillati</taxon>
        <taxon>Actinomycetota</taxon>
        <taxon>Actinomycetes</taxon>
        <taxon>Micrococcales</taxon>
        <taxon>Microbacteriaceae</taxon>
        <taxon>Frondihabitans</taxon>
    </lineage>
</organism>
<dbReference type="RefSeq" id="WP_286347187.1">
    <property type="nucleotide sequence ID" value="NZ_AP027733.1"/>
</dbReference>
<feature type="compositionally biased region" description="Basic residues" evidence="1">
    <location>
        <begin position="229"/>
        <end position="238"/>
    </location>
</feature>
<reference evidence="2" key="3">
    <citation type="submission" date="2023-02" db="EMBL/GenBank/DDBJ databases">
        <authorList>
            <person name="Sun Q."/>
            <person name="Mori K."/>
        </authorList>
    </citation>
    <scope>NUCLEOTIDE SEQUENCE</scope>
    <source>
        <strain evidence="2">NBRC 108728</strain>
        <plasmid evidence="2">pNBRC108728a</plasmid>
    </source>
</reference>
<sequence length="320" mass="34957">MVDAISAWYLGNITALAGNAAIATGIVDHFGYGRPINELEALASYINGHGIVFSDTDAIERLLAATPLTQGLIDSAIGMVGLVTDDPERTLFHVSATEHAALRESIEAYDGQTAFVQLRLPARDGFVWLAGDTETGQSSTLLGWTAARPGIDFTTTTITVDQTFDALMRGEATPIEHIKTARFEEDATDWEPESPEAAEAFATLIAFADLMEARGLADPDAEPADDARRKTKAARKKAPAPTRPVNLVYRRTERPAPTTSGVQPREWTHRWPVRGFYRRQWYPSLQEHRTIWVAAHVRGPADKPIVATPQVNVVGSSREG</sequence>
<geneLocation type="plasmid" evidence="2 4">
    <name>pNBRC108728a</name>
</geneLocation>
<reference evidence="4" key="2">
    <citation type="journal article" date="2019" name="Int. J. Syst. Evol. Microbiol.">
        <title>The Global Catalogue of Microorganisms (GCM) 10K type strain sequencing project: providing services to taxonomists for standard genome sequencing and annotation.</title>
        <authorList>
            <consortium name="The Broad Institute Genomics Platform"/>
            <consortium name="The Broad Institute Genome Sequencing Center for Infectious Disease"/>
            <person name="Wu L."/>
            <person name="Ma J."/>
        </authorList>
    </citation>
    <scope>NUCLEOTIDE SEQUENCE [LARGE SCALE GENOMIC DNA]</scope>
    <source>
        <strain evidence="4">NBRC 108728</strain>
    </source>
</reference>
<evidence type="ECO:0000256" key="1">
    <source>
        <dbReference type="SAM" id="MobiDB-lite"/>
    </source>
</evidence>
<dbReference type="EMBL" id="AP027733">
    <property type="protein sequence ID" value="BDZ52338.1"/>
    <property type="molecule type" value="Genomic_DNA"/>
</dbReference>
<keyword evidence="2" id="KW-0614">Plasmid</keyword>
<feature type="region of interest" description="Disordered" evidence="1">
    <location>
        <begin position="216"/>
        <end position="245"/>
    </location>
</feature>